<protein>
    <recommendedName>
        <fullName evidence="1 7">Transcriptional regulator MraZ</fullName>
    </recommendedName>
</protein>
<evidence type="ECO:0000256" key="3">
    <source>
        <dbReference type="ARBA" id="ARBA00022737"/>
    </source>
</evidence>
<evidence type="ECO:0000256" key="6">
    <source>
        <dbReference type="ARBA" id="ARBA00023163"/>
    </source>
</evidence>
<dbReference type="InterPro" id="IPR020603">
    <property type="entry name" value="MraZ_dom"/>
</dbReference>
<dbReference type="Proteomes" id="UP000034371">
    <property type="component" value="Unassembled WGS sequence"/>
</dbReference>
<keyword evidence="5 7" id="KW-0238">DNA-binding</keyword>
<evidence type="ECO:0000313" key="10">
    <source>
        <dbReference type="Proteomes" id="UP000034371"/>
    </source>
</evidence>
<dbReference type="InterPro" id="IPR007159">
    <property type="entry name" value="SpoVT-AbrB_dom"/>
</dbReference>
<evidence type="ECO:0000256" key="5">
    <source>
        <dbReference type="ARBA" id="ARBA00023125"/>
    </source>
</evidence>
<dbReference type="PANTHER" id="PTHR34701:SF1">
    <property type="entry name" value="TRANSCRIPTIONAL REGULATOR MRAZ"/>
    <property type="match status" value="1"/>
</dbReference>
<dbReference type="Pfam" id="PF02381">
    <property type="entry name" value="MraZ"/>
    <property type="match status" value="2"/>
</dbReference>
<evidence type="ECO:0000256" key="2">
    <source>
        <dbReference type="ARBA" id="ARBA00022490"/>
    </source>
</evidence>
<sequence>MLIGEYQHTIDTKKRLAIPAKFRKDLGEQAIVTKGLENCLVIYTLVEWEKQAKKLEALPPTQIDARNYARLMLSGAADAVLDKLGRILVPDYLKNYAGLKKNVAVLGLSNRIEVWDADKWAEYRKKTETTVSDIAERLKEFGV</sequence>
<feature type="domain" description="SpoVT-AbrB" evidence="8">
    <location>
        <begin position="5"/>
        <end position="47"/>
    </location>
</feature>
<keyword evidence="2 7" id="KW-0963">Cytoplasm</keyword>
<gene>
    <name evidence="7" type="primary">mraZ</name>
    <name evidence="9" type="ORF">UU78_C0084G0004</name>
</gene>
<dbReference type="GO" id="GO:2000143">
    <property type="term" value="P:negative regulation of DNA-templated transcription initiation"/>
    <property type="evidence" value="ECO:0007669"/>
    <property type="project" value="TreeGrafter"/>
</dbReference>
<proteinExistence type="inferred from homology"/>
<comment type="subunit">
    <text evidence="7">Forms oligomers.</text>
</comment>
<dbReference type="EMBL" id="LCBY01000084">
    <property type="protein sequence ID" value="KKS19419.1"/>
    <property type="molecule type" value="Genomic_DNA"/>
</dbReference>
<dbReference type="SUPFAM" id="SSF89447">
    <property type="entry name" value="AbrB/MazE/MraZ-like"/>
    <property type="match status" value="1"/>
</dbReference>
<dbReference type="CDD" id="cd16321">
    <property type="entry name" value="MraZ_C"/>
    <property type="match status" value="1"/>
</dbReference>
<dbReference type="InterPro" id="IPR037914">
    <property type="entry name" value="SpoVT-AbrB_sf"/>
</dbReference>
<dbReference type="InterPro" id="IPR035642">
    <property type="entry name" value="MraZ_N"/>
</dbReference>
<evidence type="ECO:0000256" key="7">
    <source>
        <dbReference type="HAMAP-Rule" id="MF_01008"/>
    </source>
</evidence>
<accession>A0A0G0X306</accession>
<evidence type="ECO:0000256" key="1">
    <source>
        <dbReference type="ARBA" id="ARBA00013860"/>
    </source>
</evidence>
<comment type="subcellular location">
    <subcellularLocation>
        <location evidence="7">Cytoplasm</location>
        <location evidence="7">Nucleoid</location>
    </subcellularLocation>
</comment>
<dbReference type="NCBIfam" id="TIGR00242">
    <property type="entry name" value="division/cell wall cluster transcriptional repressor MraZ"/>
    <property type="match status" value="1"/>
</dbReference>
<keyword evidence="3" id="KW-0677">Repeat</keyword>
<evidence type="ECO:0000256" key="4">
    <source>
        <dbReference type="ARBA" id="ARBA00023015"/>
    </source>
</evidence>
<dbReference type="CDD" id="cd16320">
    <property type="entry name" value="MraZ_N"/>
    <property type="match status" value="1"/>
</dbReference>
<name>A0A0G0X306_9BACT</name>
<reference evidence="9 10" key="1">
    <citation type="journal article" date="2015" name="Nature">
        <title>rRNA introns, odd ribosomes, and small enigmatic genomes across a large radiation of phyla.</title>
        <authorList>
            <person name="Brown C.T."/>
            <person name="Hug L.A."/>
            <person name="Thomas B.C."/>
            <person name="Sharon I."/>
            <person name="Castelle C.J."/>
            <person name="Singh A."/>
            <person name="Wilkins M.J."/>
            <person name="Williams K.H."/>
            <person name="Banfield J.F."/>
        </authorList>
    </citation>
    <scope>NUCLEOTIDE SEQUENCE [LARGE SCALE GENOMIC DNA]</scope>
</reference>
<keyword evidence="4 7" id="KW-0805">Transcription regulation</keyword>
<evidence type="ECO:0000313" key="9">
    <source>
        <dbReference type="EMBL" id="KKS19419.1"/>
    </source>
</evidence>
<keyword evidence="6 7" id="KW-0804">Transcription</keyword>
<evidence type="ECO:0000259" key="8">
    <source>
        <dbReference type="PROSITE" id="PS51740"/>
    </source>
</evidence>
<dbReference type="InterPro" id="IPR003444">
    <property type="entry name" value="MraZ"/>
</dbReference>
<dbReference type="Gene3D" id="3.40.1550.20">
    <property type="entry name" value="Transcriptional regulator MraZ domain"/>
    <property type="match status" value="1"/>
</dbReference>
<dbReference type="HAMAP" id="MF_01008">
    <property type="entry name" value="MraZ"/>
    <property type="match status" value="1"/>
</dbReference>
<dbReference type="InterPro" id="IPR035644">
    <property type="entry name" value="MraZ_C"/>
</dbReference>
<comment type="caution">
    <text evidence="9">The sequence shown here is derived from an EMBL/GenBank/DDBJ whole genome shotgun (WGS) entry which is preliminary data.</text>
</comment>
<dbReference type="GO" id="GO:0005737">
    <property type="term" value="C:cytoplasm"/>
    <property type="evidence" value="ECO:0007669"/>
    <property type="project" value="UniProtKB-UniRule"/>
</dbReference>
<dbReference type="PROSITE" id="PS51740">
    <property type="entry name" value="SPOVT_ABRB"/>
    <property type="match status" value="1"/>
</dbReference>
<comment type="similarity">
    <text evidence="7">Belongs to the MraZ family.</text>
</comment>
<dbReference type="InterPro" id="IPR038619">
    <property type="entry name" value="MraZ_sf"/>
</dbReference>
<dbReference type="PANTHER" id="PTHR34701">
    <property type="entry name" value="TRANSCRIPTIONAL REGULATOR MRAZ"/>
    <property type="match status" value="1"/>
</dbReference>
<dbReference type="GO" id="GO:0003700">
    <property type="term" value="F:DNA-binding transcription factor activity"/>
    <property type="evidence" value="ECO:0007669"/>
    <property type="project" value="UniProtKB-UniRule"/>
</dbReference>
<dbReference type="AlphaFoldDB" id="A0A0G0X306"/>
<organism evidence="9 10">
    <name type="scientific">Candidatus Roizmanbacteria bacterium GW2011_GWC2_41_7</name>
    <dbReference type="NCBI Taxonomy" id="1618487"/>
    <lineage>
        <taxon>Bacteria</taxon>
        <taxon>Candidatus Roizmaniibacteriota</taxon>
    </lineage>
</organism>
<dbReference type="GO" id="GO:0000976">
    <property type="term" value="F:transcription cis-regulatory region binding"/>
    <property type="evidence" value="ECO:0007669"/>
    <property type="project" value="TreeGrafter"/>
</dbReference>
<dbReference type="GO" id="GO:0009295">
    <property type="term" value="C:nucleoid"/>
    <property type="evidence" value="ECO:0007669"/>
    <property type="project" value="UniProtKB-SubCell"/>
</dbReference>